<dbReference type="Gene3D" id="3.40.190.10">
    <property type="entry name" value="Periplasmic binding protein-like II"/>
    <property type="match status" value="1"/>
</dbReference>
<dbReference type="Gene3D" id="3.90.76.10">
    <property type="entry name" value="Dipeptide-binding Protein, Domain 1"/>
    <property type="match status" value="1"/>
</dbReference>
<evidence type="ECO:0000256" key="4">
    <source>
        <dbReference type="SAM" id="SignalP"/>
    </source>
</evidence>
<name>A0A211ZA11_9PROT</name>
<dbReference type="Pfam" id="PF00496">
    <property type="entry name" value="SBP_bac_5"/>
    <property type="match status" value="1"/>
</dbReference>
<evidence type="ECO:0000313" key="6">
    <source>
        <dbReference type="EMBL" id="OWJ62095.1"/>
    </source>
</evidence>
<comment type="caution">
    <text evidence="6">The sequence shown here is derived from an EMBL/GenBank/DDBJ whole genome shotgun (WGS) entry which is preliminary data.</text>
</comment>
<dbReference type="InterPro" id="IPR000914">
    <property type="entry name" value="SBP_5_dom"/>
</dbReference>
<evidence type="ECO:0000256" key="2">
    <source>
        <dbReference type="ARBA" id="ARBA00005695"/>
    </source>
</evidence>
<dbReference type="InterPro" id="IPR030678">
    <property type="entry name" value="Peptide/Ni-bd"/>
</dbReference>
<dbReference type="PIRSF" id="PIRSF002741">
    <property type="entry name" value="MppA"/>
    <property type="match status" value="1"/>
</dbReference>
<dbReference type="STRING" id="1122125.GCA_000423185_02627"/>
<dbReference type="PANTHER" id="PTHR30290">
    <property type="entry name" value="PERIPLASMIC BINDING COMPONENT OF ABC TRANSPORTER"/>
    <property type="match status" value="1"/>
</dbReference>
<reference evidence="7" key="1">
    <citation type="submission" date="2017-05" db="EMBL/GenBank/DDBJ databases">
        <authorList>
            <person name="Macchi M."/>
            <person name="Festa S."/>
            <person name="Coppotelli B.M."/>
            <person name="Morelli I.S."/>
        </authorList>
    </citation>
    <scope>NUCLEOTIDE SEQUENCE [LARGE SCALE GENOMIC DNA]</scope>
    <source>
        <strain evidence="7">I</strain>
    </source>
</reference>
<keyword evidence="7" id="KW-1185">Reference proteome</keyword>
<dbReference type="SUPFAM" id="SSF53850">
    <property type="entry name" value="Periplasmic binding protein-like II"/>
    <property type="match status" value="1"/>
</dbReference>
<organism evidence="6 7">
    <name type="scientific">Inquilinus limosus</name>
    <dbReference type="NCBI Taxonomy" id="171674"/>
    <lineage>
        <taxon>Bacteria</taxon>
        <taxon>Pseudomonadati</taxon>
        <taxon>Pseudomonadota</taxon>
        <taxon>Alphaproteobacteria</taxon>
        <taxon>Rhodospirillales</taxon>
        <taxon>Rhodospirillaceae</taxon>
        <taxon>Inquilinus</taxon>
    </lineage>
</organism>
<evidence type="ECO:0000313" key="7">
    <source>
        <dbReference type="Proteomes" id="UP000196655"/>
    </source>
</evidence>
<comment type="similarity">
    <text evidence="2">Belongs to the bacterial solute-binding protein 5 family.</text>
</comment>
<dbReference type="PANTHER" id="PTHR30290:SF38">
    <property type="entry name" value="D,D-DIPEPTIDE-BINDING PERIPLASMIC PROTEIN DDPA-RELATED"/>
    <property type="match status" value="1"/>
</dbReference>
<keyword evidence="3 4" id="KW-0732">Signal</keyword>
<dbReference type="Proteomes" id="UP000196655">
    <property type="component" value="Unassembled WGS sequence"/>
</dbReference>
<accession>A0A211ZA11</accession>
<evidence type="ECO:0000259" key="5">
    <source>
        <dbReference type="Pfam" id="PF00496"/>
    </source>
</evidence>
<feature type="chain" id="PRO_5013347048" evidence="4">
    <location>
        <begin position="30"/>
        <end position="557"/>
    </location>
</feature>
<gene>
    <name evidence="6" type="ORF">BWR60_30230</name>
</gene>
<evidence type="ECO:0000256" key="3">
    <source>
        <dbReference type="ARBA" id="ARBA00022729"/>
    </source>
</evidence>
<dbReference type="AlphaFoldDB" id="A0A211ZA11"/>
<dbReference type="GO" id="GO:0042938">
    <property type="term" value="P:dipeptide transport"/>
    <property type="evidence" value="ECO:0007669"/>
    <property type="project" value="TreeGrafter"/>
</dbReference>
<evidence type="ECO:0000256" key="1">
    <source>
        <dbReference type="ARBA" id="ARBA00004418"/>
    </source>
</evidence>
<feature type="domain" description="Solute-binding protein family 5" evidence="5">
    <location>
        <begin position="78"/>
        <end position="460"/>
    </location>
</feature>
<dbReference type="Gene3D" id="3.10.105.10">
    <property type="entry name" value="Dipeptide-binding Protein, Domain 3"/>
    <property type="match status" value="1"/>
</dbReference>
<comment type="subcellular location">
    <subcellularLocation>
        <location evidence="1">Periplasm</location>
    </subcellularLocation>
</comment>
<sequence length="557" mass="62996">MEANVMRQKKSAFLLAAALLAATSATALAQSVLTMHIEEETNWVRNFNPFNRTSYRQSTMDFIYEPLVVFSKAQNNKPYYRLATAMKLADDLKSVTFDLRDNVQWSDGQPFTADDVVFSFELMKKVPALDFNSIWQVIDGVEKSGPSQVKFTFKEPTALGPEKIVEMPIIAQHAWKDVADPVTFLNEKPVGTGPMTEVTRFTPQVYEQCRNPHYWDAASLKVDCLRFPQIASNDQALTAANAGELDWFASFLPDIDKTYVAADKDHHGYWFPPGSLVAVVMNLESPNPVHRKAFDNVDFRRAVSMAMDRDAMVNVAGYGYPTLNDDPGTFGKRFESWADPKVKEQYGKYTQYDLDAAKALLDQAGFKDKDGDGFRDTPDGEKLSFDLIVPNGWTDWISTSQIAIEGLNQIGIDVKLATPDGAAWRQSLLDGSFDMALNSWYVGATPYYQMDDAFHSRNKGKTRFSAQRFFDPKLDQLLDAYTQTTDDAKRKDLLDQAQMLLAEKMPVVPVYNNPIWYEYNSKRFTGWATADNPFVSPQNYDPNHERLLHLLALKPVQ</sequence>
<dbReference type="EMBL" id="NHON01000095">
    <property type="protein sequence ID" value="OWJ62095.1"/>
    <property type="molecule type" value="Genomic_DNA"/>
</dbReference>
<dbReference type="InterPro" id="IPR039424">
    <property type="entry name" value="SBP_5"/>
</dbReference>
<dbReference type="GO" id="GO:0043190">
    <property type="term" value="C:ATP-binding cassette (ABC) transporter complex"/>
    <property type="evidence" value="ECO:0007669"/>
    <property type="project" value="InterPro"/>
</dbReference>
<feature type="signal peptide" evidence="4">
    <location>
        <begin position="1"/>
        <end position="29"/>
    </location>
</feature>
<dbReference type="GO" id="GO:0030288">
    <property type="term" value="C:outer membrane-bounded periplasmic space"/>
    <property type="evidence" value="ECO:0007669"/>
    <property type="project" value="TreeGrafter"/>
</dbReference>
<proteinExistence type="inferred from homology"/>
<dbReference type="OrthoDB" id="9803988at2"/>
<protein>
    <submittedName>
        <fullName evidence="6">Peptide ABC transporter substrate-binding protein</fullName>
    </submittedName>
</protein>
<dbReference type="GO" id="GO:1904680">
    <property type="term" value="F:peptide transmembrane transporter activity"/>
    <property type="evidence" value="ECO:0007669"/>
    <property type="project" value="TreeGrafter"/>
</dbReference>
<dbReference type="CDD" id="cd08509">
    <property type="entry name" value="PBP2_TmCBP_oligosaccharides_like"/>
    <property type="match status" value="1"/>
</dbReference>